<comment type="caution">
    <text evidence="1">The sequence shown here is derived from an EMBL/GenBank/DDBJ whole genome shotgun (WGS) entry which is preliminary data.</text>
</comment>
<accession>A0ABP7N342</accession>
<keyword evidence="2" id="KW-1185">Reference proteome</keyword>
<dbReference type="InterPro" id="IPR017642">
    <property type="entry name" value="DNA_S_mod_DndB"/>
</dbReference>
<dbReference type="CDD" id="cd16413">
    <property type="entry name" value="DGQHR_domain"/>
    <property type="match status" value="1"/>
</dbReference>
<dbReference type="Proteomes" id="UP001499909">
    <property type="component" value="Unassembled WGS sequence"/>
</dbReference>
<evidence type="ECO:0000313" key="2">
    <source>
        <dbReference type="Proteomes" id="UP001499909"/>
    </source>
</evidence>
<reference evidence="2" key="1">
    <citation type="journal article" date="2019" name="Int. J. Syst. Evol. Microbiol.">
        <title>The Global Catalogue of Microorganisms (GCM) 10K type strain sequencing project: providing services to taxonomists for standard genome sequencing and annotation.</title>
        <authorList>
            <consortium name="The Broad Institute Genomics Platform"/>
            <consortium name="The Broad Institute Genome Sequencing Center for Infectious Disease"/>
            <person name="Wu L."/>
            <person name="Ma J."/>
        </authorList>
    </citation>
    <scope>NUCLEOTIDE SEQUENCE [LARGE SCALE GENOMIC DNA]</scope>
    <source>
        <strain evidence="2">JCM 17214</strain>
    </source>
</reference>
<sequence length="397" mass="44754">MIKELAGRQYLVLRCNKVEQPIGSLYSTSMPWQHLKKIAINKQRIFVGYDDDGKEIYSGIQREVSKSREEDIATYIKTSDANFPTAIILNIPYEKVLVEEVVLTYDLQIDLTKDSIIKSEFSALDGYSASFNETSPVLLVPYEEGVAQVIDGQHRMSGFNSQDSSIIFDLPVTIFLDQMISEQAEIFATINGKQTRVTPSLVYELFGISDTRSPYTVARQTVKLLNETKDSPLNKTIKILGKANERYNGLVTQSTVAKTIIKLISGNARQAEADKDLSRKGQKLTEATEFSRTTPPLRKYFVNEKDEIVFKVILNFFKSVSKVFAYDWDSTNSVLKKTIGFTALIKLMSKLISQGVEEQDLSEAFFSKQLESLGHIKFDNIPLSSKGVKELVDRFNA</sequence>
<dbReference type="RefSeq" id="WP_345113084.1">
    <property type="nucleotide sequence ID" value="NZ_BAABDH010000036.1"/>
</dbReference>
<dbReference type="Pfam" id="PF14072">
    <property type="entry name" value="DndB"/>
    <property type="match status" value="1"/>
</dbReference>
<dbReference type="InterPro" id="IPR017601">
    <property type="entry name" value="DGQHR-contain_dom"/>
</dbReference>
<name>A0ABP7N342_9BACT</name>
<dbReference type="NCBIfam" id="TIGR03187">
    <property type="entry name" value="DGQHR"/>
    <property type="match status" value="1"/>
</dbReference>
<dbReference type="EMBL" id="BAABDH010000036">
    <property type="protein sequence ID" value="GAA3935702.1"/>
    <property type="molecule type" value="Genomic_DNA"/>
</dbReference>
<evidence type="ECO:0000313" key="1">
    <source>
        <dbReference type="EMBL" id="GAA3935702.1"/>
    </source>
</evidence>
<organism evidence="1 2">
    <name type="scientific">Hymenobacter algoricola</name>
    <dbReference type="NCBI Taxonomy" id="486267"/>
    <lineage>
        <taxon>Bacteria</taxon>
        <taxon>Pseudomonadati</taxon>
        <taxon>Bacteroidota</taxon>
        <taxon>Cytophagia</taxon>
        <taxon>Cytophagales</taxon>
        <taxon>Hymenobacteraceae</taxon>
        <taxon>Hymenobacter</taxon>
    </lineage>
</organism>
<gene>
    <name evidence="1" type="ORF">GCM10022406_20050</name>
</gene>
<evidence type="ECO:0008006" key="3">
    <source>
        <dbReference type="Google" id="ProtNLM"/>
    </source>
</evidence>
<proteinExistence type="predicted"/>
<protein>
    <recommendedName>
        <fullName evidence="3">DGQHR domain-containing protein</fullName>
    </recommendedName>
</protein>